<dbReference type="Gene3D" id="1.10.287.130">
    <property type="match status" value="1"/>
</dbReference>
<evidence type="ECO:0000256" key="3">
    <source>
        <dbReference type="SAM" id="Coils"/>
    </source>
</evidence>
<dbReference type="SMART" id="SM00065">
    <property type="entry name" value="GAF"/>
    <property type="match status" value="1"/>
</dbReference>
<dbReference type="RefSeq" id="WP_141397750.1">
    <property type="nucleotide sequence ID" value="NZ_OBEB01000006.1"/>
</dbReference>
<dbReference type="Proteomes" id="UP000219353">
    <property type="component" value="Unassembled WGS sequence"/>
</dbReference>
<evidence type="ECO:0000256" key="1">
    <source>
        <dbReference type="ARBA" id="ARBA00000085"/>
    </source>
</evidence>
<dbReference type="PANTHER" id="PTHR43065">
    <property type="entry name" value="SENSOR HISTIDINE KINASE"/>
    <property type="match status" value="1"/>
</dbReference>
<reference evidence="6" key="1">
    <citation type="submission" date="2017-09" db="EMBL/GenBank/DDBJ databases">
        <authorList>
            <person name="Varghese N."/>
            <person name="Submissions S."/>
        </authorList>
    </citation>
    <scope>NUCLEOTIDE SEQUENCE [LARGE SCALE GENOMIC DNA]</scope>
    <source>
        <strain evidence="6">CGMCC 1.12461</strain>
    </source>
</reference>
<dbReference type="InterPro" id="IPR003594">
    <property type="entry name" value="HATPase_dom"/>
</dbReference>
<dbReference type="InterPro" id="IPR004358">
    <property type="entry name" value="Sig_transdc_His_kin-like_C"/>
</dbReference>
<dbReference type="EC" id="2.7.13.3" evidence="2"/>
<evidence type="ECO:0000256" key="2">
    <source>
        <dbReference type="ARBA" id="ARBA00012438"/>
    </source>
</evidence>
<keyword evidence="5" id="KW-0418">Kinase</keyword>
<dbReference type="Gene3D" id="3.30.565.10">
    <property type="entry name" value="Histidine kinase-like ATPase, C-terminal domain"/>
    <property type="match status" value="1"/>
</dbReference>
<keyword evidence="6" id="KW-1185">Reference proteome</keyword>
<feature type="coiled-coil region" evidence="3">
    <location>
        <begin position="162"/>
        <end position="214"/>
    </location>
</feature>
<organism evidence="5 6">
    <name type="scientific">Arsukibacterium tuosuense</name>
    <dbReference type="NCBI Taxonomy" id="1323745"/>
    <lineage>
        <taxon>Bacteria</taxon>
        <taxon>Pseudomonadati</taxon>
        <taxon>Pseudomonadota</taxon>
        <taxon>Gammaproteobacteria</taxon>
        <taxon>Chromatiales</taxon>
        <taxon>Chromatiaceae</taxon>
        <taxon>Arsukibacterium</taxon>
    </lineage>
</organism>
<gene>
    <name evidence="5" type="ORF">SAMN06297280_2964</name>
</gene>
<keyword evidence="3" id="KW-0175">Coiled coil</keyword>
<dbReference type="InterPro" id="IPR003018">
    <property type="entry name" value="GAF"/>
</dbReference>
<dbReference type="CDD" id="cd00075">
    <property type="entry name" value="HATPase"/>
    <property type="match status" value="1"/>
</dbReference>
<name>A0A285J6C1_9GAMM</name>
<dbReference type="GO" id="GO:0004673">
    <property type="term" value="F:protein histidine kinase activity"/>
    <property type="evidence" value="ECO:0007669"/>
    <property type="project" value="UniProtKB-EC"/>
</dbReference>
<dbReference type="PANTHER" id="PTHR43065:SF47">
    <property type="match status" value="1"/>
</dbReference>
<dbReference type="SMART" id="SM00387">
    <property type="entry name" value="HATPase_c"/>
    <property type="match status" value="1"/>
</dbReference>
<dbReference type="SUPFAM" id="SSF55781">
    <property type="entry name" value="GAF domain-like"/>
    <property type="match status" value="1"/>
</dbReference>
<keyword evidence="5" id="KW-0808">Transferase</keyword>
<evidence type="ECO:0000313" key="6">
    <source>
        <dbReference type="Proteomes" id="UP000219353"/>
    </source>
</evidence>
<dbReference type="InterPro" id="IPR029016">
    <property type="entry name" value="GAF-like_dom_sf"/>
</dbReference>
<sequence length="471" mass="52292">MDTTLENILLHVSLSPVLDSGDSQAAELLLLQACLNGLKIARVSLWCFDDNKDVITCEQLIDKDLPLSSEKSTFNRRDLPAYFSALDHQRVIRATDARNHPATAEFTEDYLIPSNIFSMLDVPIRFGGEMIGIICCEQKKTIKHWTDDETHFVAALADLYGRALTASQKKQYQQQLEQLNQQLERRVAERTEQLEKHIHELQHTQAQLVESEKMASLGTLVAGVAHEVNTPLGIAITANSHCVELTDKLQKLLESNTLSRSKLEATIMALRDSHGVIERTLNRSAELVVNFKKTAVDQSSYDIQTIDLADYILTLVSTLKPYTKSYNVSHIIQCPTPVNITTYPGAIAQVITNLVINACIHAFEQDNNDNQIVFLIEQKHKDKDKVELTVQDTGKGIAKVDQKRIFEPFYTTKRSNGGSGLGLAIVYNLVASTLGGTISVESTLGNGTSFRLTLPVKCPTASNPIKKMESS</sequence>
<dbReference type="EMBL" id="OBEB01000006">
    <property type="protein sequence ID" value="SNY55752.1"/>
    <property type="molecule type" value="Genomic_DNA"/>
</dbReference>
<dbReference type="SUPFAM" id="SSF55874">
    <property type="entry name" value="ATPase domain of HSP90 chaperone/DNA topoisomerase II/histidine kinase"/>
    <property type="match status" value="1"/>
</dbReference>
<dbReference type="OrthoDB" id="2521613at2"/>
<dbReference type="PROSITE" id="PS50109">
    <property type="entry name" value="HIS_KIN"/>
    <property type="match status" value="1"/>
</dbReference>
<dbReference type="InterPro" id="IPR005467">
    <property type="entry name" value="His_kinase_dom"/>
</dbReference>
<proteinExistence type="predicted"/>
<feature type="domain" description="Histidine kinase" evidence="4">
    <location>
        <begin position="223"/>
        <end position="458"/>
    </location>
</feature>
<dbReference type="Pfam" id="PF01590">
    <property type="entry name" value="GAF"/>
    <property type="match status" value="1"/>
</dbReference>
<accession>A0A285J6C1</accession>
<evidence type="ECO:0000313" key="5">
    <source>
        <dbReference type="EMBL" id="SNY55752.1"/>
    </source>
</evidence>
<dbReference type="InterPro" id="IPR036890">
    <property type="entry name" value="HATPase_C_sf"/>
</dbReference>
<dbReference type="AlphaFoldDB" id="A0A285J6C1"/>
<comment type="catalytic activity">
    <reaction evidence="1">
        <text>ATP + protein L-histidine = ADP + protein N-phospho-L-histidine.</text>
        <dbReference type="EC" id="2.7.13.3"/>
    </reaction>
</comment>
<dbReference type="PRINTS" id="PR00344">
    <property type="entry name" value="BCTRLSENSOR"/>
</dbReference>
<dbReference type="Pfam" id="PF02518">
    <property type="entry name" value="HATPase_c"/>
    <property type="match status" value="1"/>
</dbReference>
<protein>
    <recommendedName>
        <fullName evidence="2">histidine kinase</fullName>
        <ecNumber evidence="2">2.7.13.3</ecNumber>
    </recommendedName>
</protein>
<dbReference type="Gene3D" id="3.30.450.40">
    <property type="match status" value="1"/>
</dbReference>
<evidence type="ECO:0000259" key="4">
    <source>
        <dbReference type="PROSITE" id="PS50109"/>
    </source>
</evidence>